<reference evidence="4" key="1">
    <citation type="submission" date="2013-03" db="EMBL/GenBank/DDBJ databases">
        <authorList>
            <person name="Jeffery W."/>
            <person name="Warren W."/>
            <person name="Wilson R.K."/>
        </authorList>
    </citation>
    <scope>NUCLEOTIDE SEQUENCE</scope>
    <source>
        <strain evidence="4">female</strain>
    </source>
</reference>
<evidence type="ECO:0000313" key="4">
    <source>
        <dbReference type="Proteomes" id="UP000018467"/>
    </source>
</evidence>
<dbReference type="SUPFAM" id="SSF52047">
    <property type="entry name" value="RNI-like"/>
    <property type="match status" value="1"/>
</dbReference>
<reference evidence="3" key="4">
    <citation type="submission" date="2025-09" db="UniProtKB">
        <authorList>
            <consortium name="Ensembl"/>
        </authorList>
    </citation>
    <scope>IDENTIFICATION</scope>
</reference>
<name>A0A3B1ILF8_ASTMX</name>
<keyword evidence="1" id="KW-0433">Leucine-rich repeat</keyword>
<keyword evidence="2" id="KW-0677">Repeat</keyword>
<dbReference type="Pfam" id="PF13516">
    <property type="entry name" value="LRR_6"/>
    <property type="match status" value="2"/>
</dbReference>
<dbReference type="AlphaFoldDB" id="A0A3B1ILF8"/>
<dbReference type="Ensembl" id="ENSAMXT00000040392.1">
    <property type="protein sequence ID" value="ENSAMXP00000030390.1"/>
    <property type="gene ID" value="ENSAMXG00000040939.1"/>
</dbReference>
<reference evidence="4" key="2">
    <citation type="journal article" date="2014" name="Nat. Commun.">
        <title>The cavefish genome reveals candidate genes for eye loss.</title>
        <authorList>
            <person name="McGaugh S.E."/>
            <person name="Gross J.B."/>
            <person name="Aken B."/>
            <person name="Blin M."/>
            <person name="Borowsky R."/>
            <person name="Chalopin D."/>
            <person name="Hinaux H."/>
            <person name="Jeffery W.R."/>
            <person name="Keene A."/>
            <person name="Ma L."/>
            <person name="Minx P."/>
            <person name="Murphy D."/>
            <person name="O'Quin K.E."/>
            <person name="Retaux S."/>
            <person name="Rohner N."/>
            <person name="Searle S.M."/>
            <person name="Stahl B.A."/>
            <person name="Tabin C."/>
            <person name="Volff J.N."/>
            <person name="Yoshizawa M."/>
            <person name="Warren W.C."/>
        </authorList>
    </citation>
    <scope>NUCLEOTIDE SEQUENCE [LARGE SCALE GENOMIC DNA]</scope>
    <source>
        <strain evidence="4">female</strain>
    </source>
</reference>
<evidence type="ECO:0000256" key="1">
    <source>
        <dbReference type="ARBA" id="ARBA00022614"/>
    </source>
</evidence>
<dbReference type="InterPro" id="IPR032675">
    <property type="entry name" value="LRR_dom_sf"/>
</dbReference>
<dbReference type="Proteomes" id="UP000018467">
    <property type="component" value="Unassembled WGS sequence"/>
</dbReference>
<dbReference type="InterPro" id="IPR051261">
    <property type="entry name" value="NLR"/>
</dbReference>
<protein>
    <recommendedName>
        <fullName evidence="5">SPRY-associated domain-containing protein</fullName>
    </recommendedName>
</protein>
<dbReference type="GeneTree" id="ENSGT01150000287004"/>
<dbReference type="SMART" id="SM00368">
    <property type="entry name" value="LRR_RI"/>
    <property type="match status" value="3"/>
</dbReference>
<proteinExistence type="predicted"/>
<evidence type="ECO:0000256" key="2">
    <source>
        <dbReference type="ARBA" id="ARBA00022737"/>
    </source>
</evidence>
<organism evidence="3 4">
    <name type="scientific">Astyanax mexicanus</name>
    <name type="common">Blind cave fish</name>
    <name type="synonym">Astyanax fasciatus mexicanus</name>
    <dbReference type="NCBI Taxonomy" id="7994"/>
    <lineage>
        <taxon>Eukaryota</taxon>
        <taxon>Metazoa</taxon>
        <taxon>Chordata</taxon>
        <taxon>Craniata</taxon>
        <taxon>Vertebrata</taxon>
        <taxon>Euteleostomi</taxon>
        <taxon>Actinopterygii</taxon>
        <taxon>Neopterygii</taxon>
        <taxon>Teleostei</taxon>
        <taxon>Ostariophysi</taxon>
        <taxon>Characiformes</taxon>
        <taxon>Characoidei</taxon>
        <taxon>Acestrorhamphidae</taxon>
        <taxon>Acestrorhamphinae</taxon>
        <taxon>Astyanax</taxon>
    </lineage>
</organism>
<evidence type="ECO:0000313" key="3">
    <source>
        <dbReference type="Ensembl" id="ENSAMXP00000030390.1"/>
    </source>
</evidence>
<dbReference type="InParanoid" id="A0A3B1ILF8"/>
<dbReference type="Bgee" id="ENSAMXG00000040939">
    <property type="expression patterns" value="Expressed in zone of skin and 7 other cell types or tissues"/>
</dbReference>
<dbReference type="PANTHER" id="PTHR24106">
    <property type="entry name" value="NACHT, LRR AND CARD DOMAINS-CONTAINING"/>
    <property type="match status" value="1"/>
</dbReference>
<dbReference type="Gene3D" id="3.80.10.10">
    <property type="entry name" value="Ribonuclease Inhibitor"/>
    <property type="match status" value="1"/>
</dbReference>
<evidence type="ECO:0008006" key="5">
    <source>
        <dbReference type="Google" id="ProtNLM"/>
    </source>
</evidence>
<keyword evidence="4" id="KW-1185">Reference proteome</keyword>
<accession>A0A3B1ILF8</accession>
<reference evidence="3" key="3">
    <citation type="submission" date="2025-08" db="UniProtKB">
        <authorList>
            <consortium name="Ensembl"/>
        </authorList>
    </citation>
    <scope>IDENTIFICATION</scope>
</reference>
<sequence>PFIHKISITNPFRKQQQNDGQLAGCNLTEDSCKTLTLALQSENSTLKELDISTNDLQDSGVELLCPGLRTFRWLSGSLITEKGCSSLASALRSNPSHLKELDLTYNHSGDSGVRLLSSRLEDPQYKLETLRCVYFCVCVKMSVNIHIYYSVGRSM</sequence>
<dbReference type="InterPro" id="IPR001611">
    <property type="entry name" value="Leu-rich_rpt"/>
</dbReference>